<keyword evidence="4" id="KW-1185">Reference proteome</keyword>
<protein>
    <recommendedName>
        <fullName evidence="2">Metallo-beta-lactamase domain-containing protein</fullName>
    </recommendedName>
</protein>
<dbReference type="AlphaFoldDB" id="A0A2I9D0L3"/>
<dbReference type="Gene3D" id="3.60.15.10">
    <property type="entry name" value="Ribonuclease Z/Hydroxyacylglutathione hydrolase-like"/>
    <property type="match status" value="1"/>
</dbReference>
<organism evidence="3 4">
    <name type="scientific">Deinococcus aerius</name>
    <dbReference type="NCBI Taxonomy" id="200253"/>
    <lineage>
        <taxon>Bacteria</taxon>
        <taxon>Thermotogati</taxon>
        <taxon>Deinococcota</taxon>
        <taxon>Deinococci</taxon>
        <taxon>Deinococcales</taxon>
        <taxon>Deinococcaceae</taxon>
        <taxon>Deinococcus</taxon>
    </lineage>
</organism>
<dbReference type="InterPro" id="IPR001279">
    <property type="entry name" value="Metallo-B-lactamas"/>
</dbReference>
<reference evidence="4" key="1">
    <citation type="submission" date="2018-01" db="EMBL/GenBank/DDBJ databases">
        <title>Draft Genome Sequence of the Radioresistant Bacterium Deinococcus aerius TR0125, Isolated from the Higher Atmosphere above Japan.</title>
        <authorList>
            <person name="Satoh K."/>
            <person name="Arai H."/>
            <person name="Sanzen T."/>
            <person name="Kawaguchi Y."/>
            <person name="Hayashi H."/>
            <person name="Yokobori S."/>
            <person name="Yamagishi A."/>
            <person name="Oono Y."/>
            <person name="Narumi I."/>
        </authorList>
    </citation>
    <scope>NUCLEOTIDE SEQUENCE [LARGE SCALE GENOMIC DNA]</scope>
    <source>
        <strain evidence="4">TR0125</strain>
    </source>
</reference>
<dbReference type="InterPro" id="IPR036866">
    <property type="entry name" value="RibonucZ/Hydroxyglut_hydro"/>
</dbReference>
<dbReference type="PANTHER" id="PTHR43546">
    <property type="entry name" value="UPF0173 METAL-DEPENDENT HYDROLASE MJ1163-RELATED"/>
    <property type="match status" value="1"/>
</dbReference>
<gene>
    <name evidence="3" type="ORF">DAERI_220027</name>
</gene>
<keyword evidence="1" id="KW-0378">Hydrolase</keyword>
<name>A0A2I9D0L3_9DEIO</name>
<accession>A0A2I9D0L3</accession>
<dbReference type="PANTHER" id="PTHR43546:SF9">
    <property type="entry name" value="L-ASCORBATE-6-PHOSPHATE LACTONASE ULAG-RELATED"/>
    <property type="match status" value="1"/>
</dbReference>
<evidence type="ECO:0000313" key="4">
    <source>
        <dbReference type="Proteomes" id="UP000236569"/>
    </source>
</evidence>
<dbReference type="Pfam" id="PF12706">
    <property type="entry name" value="Lactamase_B_2"/>
    <property type="match status" value="1"/>
</dbReference>
<evidence type="ECO:0000259" key="2">
    <source>
        <dbReference type="Pfam" id="PF12706"/>
    </source>
</evidence>
<dbReference type="EMBL" id="BFAG01000022">
    <property type="protein sequence ID" value="GBF08084.1"/>
    <property type="molecule type" value="Genomic_DNA"/>
</dbReference>
<feature type="domain" description="Metallo-beta-lactamase" evidence="2">
    <location>
        <begin position="65"/>
        <end position="258"/>
    </location>
</feature>
<dbReference type="Proteomes" id="UP000236569">
    <property type="component" value="Unassembled WGS sequence"/>
</dbReference>
<proteinExistence type="predicted"/>
<dbReference type="InterPro" id="IPR050114">
    <property type="entry name" value="UPF0173_UPF0282_UlaG_hydrolase"/>
</dbReference>
<evidence type="ECO:0000256" key="1">
    <source>
        <dbReference type="ARBA" id="ARBA00022801"/>
    </source>
</evidence>
<evidence type="ECO:0000313" key="3">
    <source>
        <dbReference type="EMBL" id="GBF08084.1"/>
    </source>
</evidence>
<dbReference type="SUPFAM" id="SSF56281">
    <property type="entry name" value="Metallo-hydrolase/oxidoreductase"/>
    <property type="match status" value="1"/>
</dbReference>
<dbReference type="GO" id="GO:0016787">
    <property type="term" value="F:hydrolase activity"/>
    <property type="evidence" value="ECO:0007669"/>
    <property type="project" value="UniProtKB-KW"/>
</dbReference>
<sequence length="299" mass="32661">MGPLACALLTARPHVALSPLRAQWTAMPQPRLIERINHLQVGENSLAFYGLGQVGVAIRGPGGVIYIDPYLTDSDGGGGHLERLFPPPVPPGEVTNADLVLVTHEHVDHFDPDTLCPLAQASPQARFAGPYTCDPRRAGIDASRWRHARAGEPFADLGATVTPVPSAHTELEGAGRGHAFLGYVIEWNGVTVYHAGDTVVWDGLTETLSRWRIDVAFLPINGRDYFRTRQGIVGNMNIREAAELAQALDVGLVVPTHYDLFAGNGADPGQFVSYLYRLNPDRPQKMLRVGEMLFFRREG</sequence>
<comment type="caution">
    <text evidence="3">The sequence shown here is derived from an EMBL/GenBank/DDBJ whole genome shotgun (WGS) entry which is preliminary data.</text>
</comment>